<geneLocation type="plasmid" evidence="2">
    <name>pbo1</name>
</geneLocation>
<dbReference type="CDD" id="cd07820">
    <property type="entry name" value="SRPBCC_3"/>
    <property type="match status" value="1"/>
</dbReference>
<keyword evidence="1" id="KW-0131">Cell cycle</keyword>
<dbReference type="RefSeq" id="WP_019380856.1">
    <property type="nucleotide sequence ID" value="NZ_CP015507.1"/>
</dbReference>
<accession>A0A169G367</accession>
<evidence type="ECO:0000313" key="1">
    <source>
        <dbReference type="EMBL" id="AND43031.1"/>
    </source>
</evidence>
<keyword evidence="1" id="KW-0614">Plasmid</keyword>
<name>A0A169G367_9BACI</name>
<dbReference type="InterPro" id="IPR023393">
    <property type="entry name" value="START-like_dom_sf"/>
</dbReference>
<dbReference type="KEGG" id="bon:A361_28070"/>
<protein>
    <submittedName>
        <fullName evidence="1">Cell division protein</fullName>
    </submittedName>
</protein>
<dbReference type="eggNOG" id="COG4276">
    <property type="taxonomic scope" value="Bacteria"/>
</dbReference>
<proteinExistence type="predicted"/>
<gene>
    <name evidence="1" type="ORF">A361_28070</name>
</gene>
<organism evidence="1 2">
    <name type="scientific">Cytobacillus oceanisediminis 2691</name>
    <dbReference type="NCBI Taxonomy" id="1196031"/>
    <lineage>
        <taxon>Bacteria</taxon>
        <taxon>Bacillati</taxon>
        <taxon>Bacillota</taxon>
        <taxon>Bacilli</taxon>
        <taxon>Bacillales</taxon>
        <taxon>Bacillaceae</taxon>
        <taxon>Cytobacillus</taxon>
    </lineage>
</organism>
<dbReference type="AlphaFoldDB" id="A0A169G367"/>
<dbReference type="Proteomes" id="UP000077856">
    <property type="component" value="Plasmid pBO1"/>
</dbReference>
<evidence type="ECO:0000313" key="2">
    <source>
        <dbReference type="Proteomes" id="UP000077856"/>
    </source>
</evidence>
<dbReference type="SUPFAM" id="SSF55961">
    <property type="entry name" value="Bet v1-like"/>
    <property type="match status" value="1"/>
</dbReference>
<dbReference type="Gene3D" id="3.30.530.20">
    <property type="match status" value="1"/>
</dbReference>
<dbReference type="GO" id="GO:0051301">
    <property type="term" value="P:cell division"/>
    <property type="evidence" value="ECO:0007669"/>
    <property type="project" value="UniProtKB-KW"/>
</dbReference>
<dbReference type="EMBL" id="CP015507">
    <property type="protein sequence ID" value="AND43031.1"/>
    <property type="molecule type" value="Genomic_DNA"/>
</dbReference>
<reference evidence="1 2" key="1">
    <citation type="submission" date="2016-04" db="EMBL/GenBank/DDBJ databases">
        <title>Complete genome sequence of Bacillus oceanisediminis strain 2691.</title>
        <authorList>
            <person name="Jeong H."/>
            <person name="Kim H.J."/>
            <person name="Lee D.-W."/>
        </authorList>
    </citation>
    <scope>NUCLEOTIDE SEQUENCE [LARGE SCALE GENOMIC DNA]</scope>
    <source>
        <strain evidence="1 2">2691</strain>
        <plasmid evidence="2">pbo1</plasmid>
    </source>
</reference>
<keyword evidence="1" id="KW-0132">Cell division</keyword>
<sequence>MPVIEHQQFIKAPVEVCFDLARNVDIHTQTTSKTKERAVSGVTEGLLEQGDTVTWEAIHFGIKQRLTAKVTLMEKPHMFVDVMVKGAFHSFVHTHQFIEKAGGAIMIDKFQYKSPFGLIGIVVDKLFLEKYMRAFIVSRAKALKKIAENMD</sequence>